<dbReference type="Proteomes" id="UP001279410">
    <property type="component" value="Unassembled WGS sequence"/>
</dbReference>
<dbReference type="SUPFAM" id="SSF82153">
    <property type="entry name" value="FAS1 domain"/>
    <property type="match status" value="1"/>
</dbReference>
<evidence type="ECO:0000313" key="2">
    <source>
        <dbReference type="Proteomes" id="UP001279410"/>
    </source>
</evidence>
<sequence length="115" mass="12281">MKARVLVLGGSGPGSDGLLAQCNTRRVLSTARIRADCRALASGEHLQHSGCSGASAQMCTTRAKLRERSKVRKLLFCAPSNEAWAALPTEILGSGEQRGCELLNALHYHMVNPPP</sequence>
<comment type="caution">
    <text evidence="1">The sequence shown here is derived from an EMBL/GenBank/DDBJ whole genome shotgun (WGS) entry which is preliminary data.</text>
</comment>
<name>A0AAD3NAL6_LATJO</name>
<reference evidence="1" key="1">
    <citation type="submission" date="2022-08" db="EMBL/GenBank/DDBJ databases">
        <title>Genome sequencing of akame (Lates japonicus).</title>
        <authorList>
            <person name="Hashiguchi Y."/>
            <person name="Takahashi H."/>
        </authorList>
    </citation>
    <scope>NUCLEOTIDE SEQUENCE</scope>
    <source>
        <strain evidence="1">Kochi</strain>
    </source>
</reference>
<gene>
    <name evidence="1" type="ORF">AKAME5_002012600</name>
</gene>
<accession>A0AAD3NAL6</accession>
<proteinExistence type="predicted"/>
<dbReference type="InterPro" id="IPR036378">
    <property type="entry name" value="FAS1_dom_sf"/>
</dbReference>
<dbReference type="AlphaFoldDB" id="A0AAD3NAL6"/>
<evidence type="ECO:0000313" key="1">
    <source>
        <dbReference type="EMBL" id="GLD68813.1"/>
    </source>
</evidence>
<dbReference type="EMBL" id="BRZM01000152">
    <property type="protein sequence ID" value="GLD68813.1"/>
    <property type="molecule type" value="Genomic_DNA"/>
</dbReference>
<protein>
    <submittedName>
        <fullName evidence="1">Transforming growth factor-beta-induced protein ig-h3</fullName>
    </submittedName>
</protein>
<keyword evidence="2" id="KW-1185">Reference proteome</keyword>
<organism evidence="1 2">
    <name type="scientific">Lates japonicus</name>
    <name type="common">Japanese lates</name>
    <dbReference type="NCBI Taxonomy" id="270547"/>
    <lineage>
        <taxon>Eukaryota</taxon>
        <taxon>Metazoa</taxon>
        <taxon>Chordata</taxon>
        <taxon>Craniata</taxon>
        <taxon>Vertebrata</taxon>
        <taxon>Euteleostomi</taxon>
        <taxon>Actinopterygii</taxon>
        <taxon>Neopterygii</taxon>
        <taxon>Teleostei</taxon>
        <taxon>Neoteleostei</taxon>
        <taxon>Acanthomorphata</taxon>
        <taxon>Carangaria</taxon>
        <taxon>Carangaria incertae sedis</taxon>
        <taxon>Centropomidae</taxon>
        <taxon>Lates</taxon>
    </lineage>
</organism>